<evidence type="ECO:0000256" key="1">
    <source>
        <dbReference type="SAM" id="MobiDB-lite"/>
    </source>
</evidence>
<feature type="region of interest" description="Disordered" evidence="1">
    <location>
        <begin position="98"/>
        <end position="117"/>
    </location>
</feature>
<dbReference type="AlphaFoldDB" id="K0R0Q8"/>
<dbReference type="Proteomes" id="UP000266841">
    <property type="component" value="Unassembled WGS sequence"/>
</dbReference>
<keyword evidence="3" id="KW-1185">Reference proteome</keyword>
<evidence type="ECO:0000313" key="3">
    <source>
        <dbReference type="Proteomes" id="UP000266841"/>
    </source>
</evidence>
<reference evidence="2 3" key="1">
    <citation type="journal article" date="2012" name="Genome Biol.">
        <title>Genome and low-iron response of an oceanic diatom adapted to chronic iron limitation.</title>
        <authorList>
            <person name="Lommer M."/>
            <person name="Specht M."/>
            <person name="Roy A.S."/>
            <person name="Kraemer L."/>
            <person name="Andreson R."/>
            <person name="Gutowska M.A."/>
            <person name="Wolf J."/>
            <person name="Bergner S.V."/>
            <person name="Schilhabel M.B."/>
            <person name="Klostermeier U.C."/>
            <person name="Beiko R.G."/>
            <person name="Rosenstiel P."/>
            <person name="Hippler M."/>
            <person name="Laroche J."/>
        </authorList>
    </citation>
    <scope>NUCLEOTIDE SEQUENCE [LARGE SCALE GENOMIC DNA]</scope>
    <source>
        <strain evidence="2 3">CCMP1005</strain>
    </source>
</reference>
<sequence length="221" mass="23860">MAPPFLEVRWLGFGDEGSGSSQLDSEEQDSETWRSCGDSSDSVRRTSRTSSVFIADPSIARDERTTNAHSETNACNIRTPAAGCLTINGHRTGLSSLSSKEKLSAPGVAGRSGQRRGRLGTTVGKDDSNLVGQSGMGLTAFFVGAFSGTGMHMMSNAIQKVPLSRRPWMHVGCFFLGGYVGQRWVRLEKELVLDINEIRADKGMPPMVATDAMLGLKYQKP</sequence>
<name>K0R0Q8_THAOC</name>
<protein>
    <submittedName>
        <fullName evidence="2">Uncharacterized protein</fullName>
    </submittedName>
</protein>
<evidence type="ECO:0000313" key="2">
    <source>
        <dbReference type="EMBL" id="EJK45250.1"/>
    </source>
</evidence>
<comment type="caution">
    <text evidence="2">The sequence shown here is derived from an EMBL/GenBank/DDBJ whole genome shotgun (WGS) entry which is preliminary data.</text>
</comment>
<organism evidence="2 3">
    <name type="scientific">Thalassiosira oceanica</name>
    <name type="common">Marine diatom</name>
    <dbReference type="NCBI Taxonomy" id="159749"/>
    <lineage>
        <taxon>Eukaryota</taxon>
        <taxon>Sar</taxon>
        <taxon>Stramenopiles</taxon>
        <taxon>Ochrophyta</taxon>
        <taxon>Bacillariophyta</taxon>
        <taxon>Coscinodiscophyceae</taxon>
        <taxon>Thalassiosirophycidae</taxon>
        <taxon>Thalassiosirales</taxon>
        <taxon>Thalassiosiraceae</taxon>
        <taxon>Thalassiosira</taxon>
    </lineage>
</organism>
<proteinExistence type="predicted"/>
<gene>
    <name evidence="2" type="ORF">THAOC_36140</name>
</gene>
<dbReference type="EMBL" id="AGNL01048656">
    <property type="protein sequence ID" value="EJK45250.1"/>
    <property type="molecule type" value="Genomic_DNA"/>
</dbReference>
<accession>K0R0Q8</accession>
<feature type="region of interest" description="Disordered" evidence="1">
    <location>
        <begin position="13"/>
        <end position="49"/>
    </location>
</feature>
<dbReference type="OrthoDB" id="523796at2759"/>